<evidence type="ECO:0000256" key="3">
    <source>
        <dbReference type="RuleBase" id="RU363018"/>
    </source>
</evidence>
<dbReference type="GO" id="GO:0005783">
    <property type="term" value="C:endoplasmic reticulum"/>
    <property type="evidence" value="ECO:0007669"/>
    <property type="project" value="TreeGrafter"/>
</dbReference>
<dbReference type="Proteomes" id="UP000649328">
    <property type="component" value="Unassembled WGS sequence"/>
</dbReference>
<reference evidence="4" key="1">
    <citation type="submission" date="2020-10" db="EMBL/GenBank/DDBJ databases">
        <title>The Whole-Genome Sequence of Metschnikowia persimmonesis, a Novel Endophytic Yeast Species Isolated from Medicinal Plant Diospyros kaki Thumb.</title>
        <authorList>
            <person name="Rahmat E."/>
            <person name="Kang Y."/>
        </authorList>
    </citation>
    <scope>NUCLEOTIDE SEQUENCE</scope>
    <source>
        <strain evidence="4">KIOM G15050</strain>
    </source>
</reference>
<evidence type="ECO:0000256" key="1">
    <source>
        <dbReference type="ARBA" id="ARBA00022679"/>
    </source>
</evidence>
<keyword evidence="2" id="KW-0460">Magnesium</keyword>
<keyword evidence="5" id="KW-1185">Reference proteome</keyword>
<dbReference type="GO" id="GO:0045547">
    <property type="term" value="F:ditrans,polycis-polyprenyl diphosphate synthase [(2E,6E)-farnesyl diphosphate specific] activity"/>
    <property type="evidence" value="ECO:0007669"/>
    <property type="project" value="TreeGrafter"/>
</dbReference>
<keyword evidence="1 3" id="KW-0808">Transferase</keyword>
<protein>
    <recommendedName>
        <fullName evidence="3">Alkyl transferase</fullName>
        <ecNumber evidence="3">2.5.1.-</ecNumber>
    </recommendedName>
</protein>
<comment type="similarity">
    <text evidence="3">Belongs to the UPP synthase family.</text>
</comment>
<dbReference type="GO" id="GO:0016094">
    <property type="term" value="P:polyprenol biosynthetic process"/>
    <property type="evidence" value="ECO:0007669"/>
    <property type="project" value="TreeGrafter"/>
</dbReference>
<dbReference type="EC" id="2.5.1.-" evidence="3"/>
<evidence type="ECO:0000313" key="5">
    <source>
        <dbReference type="Proteomes" id="UP000649328"/>
    </source>
</evidence>
<dbReference type="InterPro" id="IPR036424">
    <property type="entry name" value="UPP_synth-like_sf"/>
</dbReference>
<dbReference type="HAMAP" id="MF_01139">
    <property type="entry name" value="ISPT"/>
    <property type="match status" value="1"/>
</dbReference>
<dbReference type="NCBIfam" id="TIGR00055">
    <property type="entry name" value="uppS"/>
    <property type="match status" value="1"/>
</dbReference>
<dbReference type="PANTHER" id="PTHR10291:SF2">
    <property type="entry name" value="DEHYDRODOLICHYL DIPHOSPHATE SYNTHASE COMPLEX SUBUNIT SRT1"/>
    <property type="match status" value="1"/>
</dbReference>
<dbReference type="GO" id="GO:0005811">
    <property type="term" value="C:lipid droplet"/>
    <property type="evidence" value="ECO:0007669"/>
    <property type="project" value="TreeGrafter"/>
</dbReference>
<name>A0A8H7GWV3_9ASCO</name>
<dbReference type="Pfam" id="PF01255">
    <property type="entry name" value="Prenyltransf"/>
    <property type="match status" value="1"/>
</dbReference>
<dbReference type="FunFam" id="3.40.1180.10:FF:000005">
    <property type="entry name" value="Alkyl transferase"/>
    <property type="match status" value="1"/>
</dbReference>
<evidence type="ECO:0000256" key="2">
    <source>
        <dbReference type="ARBA" id="ARBA00022842"/>
    </source>
</evidence>
<organism evidence="4 5">
    <name type="scientific">Metschnikowia pulcherrima</name>
    <dbReference type="NCBI Taxonomy" id="27326"/>
    <lineage>
        <taxon>Eukaryota</taxon>
        <taxon>Fungi</taxon>
        <taxon>Dikarya</taxon>
        <taxon>Ascomycota</taxon>
        <taxon>Saccharomycotina</taxon>
        <taxon>Pichiomycetes</taxon>
        <taxon>Metschnikowiaceae</taxon>
        <taxon>Metschnikowia</taxon>
    </lineage>
</organism>
<dbReference type="InterPro" id="IPR001441">
    <property type="entry name" value="UPP_synth-like"/>
</dbReference>
<dbReference type="PANTHER" id="PTHR10291">
    <property type="entry name" value="DEHYDRODOLICHYL DIPHOSPHATE SYNTHASE FAMILY MEMBER"/>
    <property type="match status" value="1"/>
</dbReference>
<dbReference type="AlphaFoldDB" id="A0A8H7GWV3"/>
<dbReference type="GO" id="GO:0016020">
    <property type="term" value="C:membrane"/>
    <property type="evidence" value="ECO:0007669"/>
    <property type="project" value="TreeGrafter"/>
</dbReference>
<gene>
    <name evidence="4" type="ORF">HF325_001845</name>
</gene>
<dbReference type="Gene3D" id="3.40.1180.10">
    <property type="entry name" value="Decaprenyl diphosphate synthase-like"/>
    <property type="match status" value="1"/>
</dbReference>
<dbReference type="EMBL" id="JACBPP010000002">
    <property type="protein sequence ID" value="KAF8004397.1"/>
    <property type="molecule type" value="Genomic_DNA"/>
</dbReference>
<proteinExistence type="inferred from homology"/>
<dbReference type="CDD" id="cd00475">
    <property type="entry name" value="Cis_IPPS"/>
    <property type="match status" value="1"/>
</dbReference>
<dbReference type="OrthoDB" id="4173905at2759"/>
<accession>A0A8H7GWV3</accession>
<dbReference type="GO" id="GO:1904423">
    <property type="term" value="C:dehydrodolichyl diphosphate synthase complex"/>
    <property type="evidence" value="ECO:0007669"/>
    <property type="project" value="TreeGrafter"/>
</dbReference>
<dbReference type="SUPFAM" id="SSF64005">
    <property type="entry name" value="Undecaprenyl diphosphate synthase"/>
    <property type="match status" value="1"/>
</dbReference>
<comment type="caution">
    <text evidence="4">The sequence shown here is derived from an EMBL/GenBank/DDBJ whole genome shotgun (WGS) entry which is preliminary data.</text>
</comment>
<evidence type="ECO:0000313" key="4">
    <source>
        <dbReference type="EMBL" id="KAF8004397.1"/>
    </source>
</evidence>
<dbReference type="PROSITE" id="PS01066">
    <property type="entry name" value="UPP_SYNTHASE"/>
    <property type="match status" value="1"/>
</dbReference>
<sequence length="305" mass="34885">MILEVLDRILAIPKYILEHTCLKRQCIELLKPGRVPRHIGFIMDGNRRFAKERGLPTRDGHRAGTRALIHALESCFEIGIKEVSIYAFSIENFNRPKEEVDDILNLLKDNIKKISEKSIIQKHKVRFRIVGNKDLIEPSILADLERIEDTSKTDQTTKFLNVCFAYTARDEIARSIQQIATKRGSQCMSKTEITERVVVENLDVGGLGMPLDVLVRTSGHTRLSDFLLWQCSSNCKIVFLDTLWPSFRFWELYTVLMRWSFEQTIVHSRHAIWGVPASQKVVSIRLLPACPPFASVSKQVKPTPG</sequence>
<dbReference type="InterPro" id="IPR018520">
    <property type="entry name" value="UPP_synth-like_CS"/>
</dbReference>